<dbReference type="PANTHER" id="PTHR34649">
    <property type="entry name" value="CILIA- AND FLAGELLA-ASSOCIATED PROTEIN 99"/>
    <property type="match status" value="1"/>
</dbReference>
<feature type="compositionally biased region" description="Basic and acidic residues" evidence="2">
    <location>
        <begin position="613"/>
        <end position="622"/>
    </location>
</feature>
<evidence type="ECO:0000256" key="1">
    <source>
        <dbReference type="SAM" id="Coils"/>
    </source>
</evidence>
<reference evidence="3" key="2">
    <citation type="submission" date="2025-08" db="UniProtKB">
        <authorList>
            <consortium name="Ensembl"/>
        </authorList>
    </citation>
    <scope>IDENTIFICATION</scope>
    <source>
        <strain evidence="3">Thorbecke</strain>
    </source>
</reference>
<dbReference type="GeneTree" id="ENSGT00500000045231"/>
<evidence type="ECO:0000256" key="2">
    <source>
        <dbReference type="SAM" id="MobiDB-lite"/>
    </source>
</evidence>
<keyword evidence="4" id="KW-1185">Reference proteome</keyword>
<proteinExistence type="predicted"/>
<dbReference type="AlphaFoldDB" id="A0A5F9DT83"/>
<dbReference type="Ensembl" id="ENSOCUT00000057523.1">
    <property type="protein sequence ID" value="ENSOCUP00000048799.1"/>
    <property type="gene ID" value="ENSOCUG00000036986.1"/>
</dbReference>
<feature type="compositionally biased region" description="Low complexity" evidence="2">
    <location>
        <begin position="580"/>
        <end position="592"/>
    </location>
</feature>
<sequence length="622" mass="72064">MLSVGSWFCGFTSSVHSPGGHHPWPFLFQAVSPQKQAFVLELLSGCLEYQKLLTVVVDAFYVRAGRLCLWADYSLFEVTCYLATFQLEELGFPLFCDIIRGPARGQMRKFLGFFFNPVNLCSWIKDEWSLIYETNYVKENWIDPLMRWQPKVQELISQLEGVSACQVPLLKSKAKATEPKEFNLTVPRPRAIPVVPRSTYQVPKEQQQLEMIKRDNRRRAEELLLKANLEELRCAMPRARGEKPAQECKKQLQPQIPPRIRKTPKLTFYRPDNAPVKLNTAAILREGALYQRQVERELQRVDQLVDGAGDISEFLEWQKQMLAKDREEQLAADECRRLRGKLSQQEAVLARHSHVQENRQKADQKKEETAELMRQCAARRLQEERSVRELVQQVVEAQKNVKAAQAKLVQDRRQIVQEVAEESRELLQRTAEAAREEQRRRWELTSQRRALETQPTRKGKLVDLTQIPGYGLEGEMSVVELRERLALLRESQRRQEEEKRDQIIQGKRARSQELRTTLEQISLCRAAMGRAAALRWEEKKAQAAAPRDRSGDERVQELRRRVEERATERRRQAALLHVVAPRTARPPAAVSRGSRRRGQGLWTLGRQGARPWRGGERGRPRG</sequence>
<keyword evidence="1" id="KW-0175">Coiled coil</keyword>
<organism evidence="3 4">
    <name type="scientific">Oryctolagus cuniculus</name>
    <name type="common">Rabbit</name>
    <dbReference type="NCBI Taxonomy" id="9986"/>
    <lineage>
        <taxon>Eukaryota</taxon>
        <taxon>Metazoa</taxon>
        <taxon>Chordata</taxon>
        <taxon>Craniata</taxon>
        <taxon>Vertebrata</taxon>
        <taxon>Euteleostomi</taxon>
        <taxon>Mammalia</taxon>
        <taxon>Eutheria</taxon>
        <taxon>Euarchontoglires</taxon>
        <taxon>Glires</taxon>
        <taxon>Lagomorpha</taxon>
        <taxon>Leporidae</taxon>
        <taxon>Oryctolagus</taxon>
    </lineage>
</organism>
<dbReference type="Proteomes" id="UP000001811">
    <property type="component" value="Unplaced"/>
</dbReference>
<protein>
    <submittedName>
        <fullName evidence="3">Cilia and flagella associated protein 99</fullName>
    </submittedName>
</protein>
<evidence type="ECO:0000313" key="4">
    <source>
        <dbReference type="Proteomes" id="UP000001811"/>
    </source>
</evidence>
<feature type="region of interest" description="Disordered" evidence="2">
    <location>
        <begin position="580"/>
        <end position="622"/>
    </location>
</feature>
<reference evidence="3" key="3">
    <citation type="submission" date="2025-09" db="UniProtKB">
        <authorList>
            <consortium name="Ensembl"/>
        </authorList>
    </citation>
    <scope>IDENTIFICATION</scope>
    <source>
        <strain evidence="3">Thorbecke</strain>
    </source>
</reference>
<reference evidence="3 4" key="1">
    <citation type="journal article" date="2011" name="Nature">
        <title>A high-resolution map of human evolutionary constraint using 29 mammals.</title>
        <authorList>
            <person name="Lindblad-Toh K."/>
            <person name="Garber M."/>
            <person name="Zuk O."/>
            <person name="Lin M.F."/>
            <person name="Parker B.J."/>
            <person name="Washietl S."/>
            <person name="Kheradpour P."/>
            <person name="Ernst J."/>
            <person name="Jordan G."/>
            <person name="Mauceli E."/>
            <person name="Ward L.D."/>
            <person name="Lowe C.B."/>
            <person name="Holloway A.K."/>
            <person name="Clamp M."/>
            <person name="Gnerre S."/>
            <person name="Alfoldi J."/>
            <person name="Beal K."/>
            <person name="Chang J."/>
            <person name="Clawson H."/>
            <person name="Cuff J."/>
            <person name="Di Palma F."/>
            <person name="Fitzgerald S."/>
            <person name="Flicek P."/>
            <person name="Guttman M."/>
            <person name="Hubisz M.J."/>
            <person name="Jaffe D.B."/>
            <person name="Jungreis I."/>
            <person name="Kent W.J."/>
            <person name="Kostka D."/>
            <person name="Lara M."/>
            <person name="Martins A.L."/>
            <person name="Massingham T."/>
            <person name="Moltke I."/>
            <person name="Raney B.J."/>
            <person name="Rasmussen M.D."/>
            <person name="Robinson J."/>
            <person name="Stark A."/>
            <person name="Vilella A.J."/>
            <person name="Wen J."/>
            <person name="Xie X."/>
            <person name="Zody M.C."/>
            <person name="Baldwin J."/>
            <person name="Bloom T."/>
            <person name="Chin C.W."/>
            <person name="Heiman D."/>
            <person name="Nicol R."/>
            <person name="Nusbaum C."/>
            <person name="Young S."/>
            <person name="Wilkinson J."/>
            <person name="Worley K.C."/>
            <person name="Kovar C.L."/>
            <person name="Muzny D.M."/>
            <person name="Gibbs R.A."/>
            <person name="Cree A."/>
            <person name="Dihn H.H."/>
            <person name="Fowler G."/>
            <person name="Jhangiani S."/>
            <person name="Joshi V."/>
            <person name="Lee S."/>
            <person name="Lewis L.R."/>
            <person name="Nazareth L.V."/>
            <person name="Okwuonu G."/>
            <person name="Santibanez J."/>
            <person name="Warren W.C."/>
            <person name="Mardis E.R."/>
            <person name="Weinstock G.M."/>
            <person name="Wilson R.K."/>
            <person name="Delehaunty K."/>
            <person name="Dooling D."/>
            <person name="Fronik C."/>
            <person name="Fulton L."/>
            <person name="Fulton B."/>
            <person name="Graves T."/>
            <person name="Minx P."/>
            <person name="Sodergren E."/>
            <person name="Birney E."/>
            <person name="Margulies E.H."/>
            <person name="Herrero J."/>
            <person name="Green E.D."/>
            <person name="Haussler D."/>
            <person name="Siepel A."/>
            <person name="Goldman N."/>
            <person name="Pollard K.S."/>
            <person name="Pedersen J.S."/>
            <person name="Lander E.S."/>
            <person name="Kellis M."/>
        </authorList>
    </citation>
    <scope>NUCLEOTIDE SEQUENCE [LARGE SCALE GENOMIC DNA]</scope>
    <source>
        <strain evidence="4">Thorbecke</strain>
    </source>
</reference>
<gene>
    <name evidence="3" type="primary">CFAP99</name>
</gene>
<accession>A0A5F9DT83</accession>
<dbReference type="InterPro" id="IPR039341">
    <property type="entry name" value="CFAP99"/>
</dbReference>
<dbReference type="PANTHER" id="PTHR34649:SF1">
    <property type="entry name" value="CILIA- AND FLAGELLA-ASSOCIATED PROTEIN 99"/>
    <property type="match status" value="1"/>
</dbReference>
<dbReference type="Bgee" id="ENSOCUG00000036986">
    <property type="expression patterns" value="Expressed in testis and 2 other cell types or tissues"/>
</dbReference>
<dbReference type="STRING" id="9986.ENSOCUP00000048799"/>
<name>A0A5F9DT83_RABIT</name>
<feature type="coiled-coil region" evidence="1">
    <location>
        <begin position="355"/>
        <end position="454"/>
    </location>
</feature>
<dbReference type="InParanoid" id="A0A5F9DT83"/>
<evidence type="ECO:0000313" key="3">
    <source>
        <dbReference type="Ensembl" id="ENSOCUP00000048799.1"/>
    </source>
</evidence>